<protein>
    <submittedName>
        <fullName evidence="2">Uncharacterized protein</fullName>
    </submittedName>
</protein>
<dbReference type="Pfam" id="PF05114">
    <property type="entry name" value="MbnB_TglH_ChrH"/>
    <property type="match status" value="1"/>
</dbReference>
<keyword evidence="3" id="KW-1185">Reference proteome</keyword>
<feature type="compositionally biased region" description="Low complexity" evidence="1">
    <location>
        <begin position="294"/>
        <end position="308"/>
    </location>
</feature>
<dbReference type="RefSeq" id="XP_004338586.1">
    <property type="nucleotide sequence ID" value="XM_004338538.1"/>
</dbReference>
<dbReference type="Gene3D" id="3.20.20.150">
    <property type="entry name" value="Divalent-metal-dependent TIM barrel enzymes"/>
    <property type="match status" value="1"/>
</dbReference>
<evidence type="ECO:0000313" key="2">
    <source>
        <dbReference type="EMBL" id="ELR16573.1"/>
    </source>
</evidence>
<accession>L8GVG2</accession>
<feature type="region of interest" description="Disordered" evidence="1">
    <location>
        <begin position="411"/>
        <end position="457"/>
    </location>
</feature>
<dbReference type="EMBL" id="KB007985">
    <property type="protein sequence ID" value="ELR16573.1"/>
    <property type="molecule type" value="Genomic_DNA"/>
</dbReference>
<dbReference type="GeneID" id="14917359"/>
<feature type="compositionally biased region" description="Acidic residues" evidence="1">
    <location>
        <begin position="323"/>
        <end position="341"/>
    </location>
</feature>
<dbReference type="AlphaFoldDB" id="L8GVG2"/>
<feature type="compositionally biased region" description="Acidic residues" evidence="1">
    <location>
        <begin position="421"/>
        <end position="457"/>
    </location>
</feature>
<feature type="region of interest" description="Disordered" evidence="1">
    <location>
        <begin position="294"/>
        <end position="341"/>
    </location>
</feature>
<reference evidence="2 3" key="1">
    <citation type="journal article" date="2013" name="Genome Biol.">
        <title>Genome of Acanthamoeba castellanii highlights extensive lateral gene transfer and early evolution of tyrosine kinase signaling.</title>
        <authorList>
            <person name="Clarke M."/>
            <person name="Lohan A.J."/>
            <person name="Liu B."/>
            <person name="Lagkouvardos I."/>
            <person name="Roy S."/>
            <person name="Zafar N."/>
            <person name="Bertelli C."/>
            <person name="Schilde C."/>
            <person name="Kianianmomeni A."/>
            <person name="Burglin T.R."/>
            <person name="Frech C."/>
            <person name="Turcotte B."/>
            <person name="Kopec K.O."/>
            <person name="Synnott J.M."/>
            <person name="Choo C."/>
            <person name="Paponov I."/>
            <person name="Finkler A."/>
            <person name="Soon Heng Tan C."/>
            <person name="Hutchins A.P."/>
            <person name="Weinmeier T."/>
            <person name="Rattei T."/>
            <person name="Chu J.S."/>
            <person name="Gimenez G."/>
            <person name="Irimia M."/>
            <person name="Rigden D.J."/>
            <person name="Fitzpatrick D.A."/>
            <person name="Lorenzo-Morales J."/>
            <person name="Bateman A."/>
            <person name="Chiu C.H."/>
            <person name="Tang P."/>
            <person name="Hegemann P."/>
            <person name="Fromm H."/>
            <person name="Raoult D."/>
            <person name="Greub G."/>
            <person name="Miranda-Saavedra D."/>
            <person name="Chen N."/>
            <person name="Nash P."/>
            <person name="Ginger M.L."/>
            <person name="Horn M."/>
            <person name="Schaap P."/>
            <person name="Caler L."/>
            <person name="Loftus B."/>
        </authorList>
    </citation>
    <scope>NUCLEOTIDE SEQUENCE [LARGE SCALE GENOMIC DNA]</scope>
    <source>
        <strain evidence="2 3">Neff</strain>
    </source>
</reference>
<evidence type="ECO:0000256" key="1">
    <source>
        <dbReference type="SAM" id="MobiDB-lite"/>
    </source>
</evidence>
<dbReference type="VEuPathDB" id="AmoebaDB:ACA1_087550"/>
<dbReference type="PANTHER" id="PTHR42194:SF1">
    <property type="entry name" value="UPF0276 PROTEIN HI_1600"/>
    <property type="match status" value="1"/>
</dbReference>
<sequence>MEAEQAGGPWVGVSLMPHPQYRRAIQPLLDQHLIDAIEWSCDIGWGMGGRLPAWVVDLLDQFGRAGRLFGHGVMYSPTSAIWERRQAAWLRWLERECEERRFGHITEHFGFMTAGGALEGCPLPLPFTPGAVEVGVDRLRRMHRAAGGATPVGLENLALAMGPADAADQGPFLAAVLERLGDQGVLLLDLHNLHCQIVNFSLSAQDAIKRLACDPEGRPFRRDTHDGDVPPEIIDELLPLALRLCPNLRVVVLERLGETIRSEADAERLREDFCRIRSVVRDFASAQRAQSTAGAAAAADESAGGRATAEADHHNNINATTATDDDDGGGDEAALESPPFEDEELGRYQAAFLRLFVRDLSPEQLLHQLRAQPEFAPFQKYVEGFDVRCVEVASVLVRKWVRFARPKAYESRWRRPRPDSEGEEDEEEEEEEEYAEEDGEGGDGGECDVYESSEADE</sequence>
<dbReference type="InterPro" id="IPR007801">
    <property type="entry name" value="MbnB/TglH/ChrH"/>
</dbReference>
<organism evidence="2 3">
    <name type="scientific">Acanthamoeba castellanii (strain ATCC 30010 / Neff)</name>
    <dbReference type="NCBI Taxonomy" id="1257118"/>
    <lineage>
        <taxon>Eukaryota</taxon>
        <taxon>Amoebozoa</taxon>
        <taxon>Discosea</taxon>
        <taxon>Longamoebia</taxon>
        <taxon>Centramoebida</taxon>
        <taxon>Acanthamoebidae</taxon>
        <taxon>Acanthamoeba</taxon>
    </lineage>
</organism>
<feature type="compositionally biased region" description="Basic and acidic residues" evidence="1">
    <location>
        <begin position="411"/>
        <end position="420"/>
    </location>
</feature>
<name>L8GVG2_ACACF</name>
<proteinExistence type="predicted"/>
<gene>
    <name evidence="2" type="ORF">ACA1_087550</name>
</gene>
<dbReference type="Proteomes" id="UP000011083">
    <property type="component" value="Unassembled WGS sequence"/>
</dbReference>
<dbReference type="KEGG" id="acan:ACA1_087550"/>
<dbReference type="PANTHER" id="PTHR42194">
    <property type="entry name" value="UPF0276 PROTEIN HI_1600"/>
    <property type="match status" value="1"/>
</dbReference>
<evidence type="ECO:0000313" key="3">
    <source>
        <dbReference type="Proteomes" id="UP000011083"/>
    </source>
</evidence>